<keyword evidence="3" id="KW-1185">Reference proteome</keyword>
<reference evidence="2 3" key="1">
    <citation type="journal article" date="2014" name="PLoS ONE">
        <title>The first complete genome sequence of the class fimbriimonadia in the phylum armatimonadetes.</title>
        <authorList>
            <person name="Hu Z.Y."/>
            <person name="Wang Y.Z."/>
            <person name="Im W.T."/>
            <person name="Wang S.Y."/>
            <person name="Zhao G.P."/>
            <person name="Zheng H.J."/>
            <person name="Quan Z.X."/>
        </authorList>
    </citation>
    <scope>NUCLEOTIDE SEQUENCE [LARGE SCALE GENOMIC DNA]</scope>
    <source>
        <strain evidence="2">Gsoil 348</strain>
    </source>
</reference>
<dbReference type="AlphaFoldDB" id="A0A068NUB7"/>
<dbReference type="KEGG" id="fgi:OP10G_3735"/>
<feature type="compositionally biased region" description="Acidic residues" evidence="1">
    <location>
        <begin position="144"/>
        <end position="158"/>
    </location>
</feature>
<feature type="region of interest" description="Disordered" evidence="1">
    <location>
        <begin position="133"/>
        <end position="158"/>
    </location>
</feature>
<evidence type="ECO:0000256" key="1">
    <source>
        <dbReference type="SAM" id="MobiDB-lite"/>
    </source>
</evidence>
<sequence>MGFGGSPEDDPFAISPDAFIRNYLRAHWVGPATSPASSEPTAISAPLDEEILKLLENAEGLDEKEVAMLIGTLESRRQVIADQIELETLVRLPPKNGHLPFYADDELIEGYKKAVDLFDKILAILRSTAARLPDREPGPVCDAETGDTGEVDLPEASQ</sequence>
<dbReference type="Proteomes" id="UP000027982">
    <property type="component" value="Chromosome"/>
</dbReference>
<dbReference type="STRING" id="661478.OP10G_3735"/>
<dbReference type="HOGENOM" id="CLU_1666808_0_0_0"/>
<evidence type="ECO:0000313" key="3">
    <source>
        <dbReference type="Proteomes" id="UP000027982"/>
    </source>
</evidence>
<accession>A0A068NUB7</accession>
<protein>
    <submittedName>
        <fullName evidence="2">Uncharacterized protein</fullName>
    </submittedName>
</protein>
<evidence type="ECO:0000313" key="2">
    <source>
        <dbReference type="EMBL" id="AIE87103.1"/>
    </source>
</evidence>
<organism evidence="2 3">
    <name type="scientific">Fimbriimonas ginsengisoli Gsoil 348</name>
    <dbReference type="NCBI Taxonomy" id="661478"/>
    <lineage>
        <taxon>Bacteria</taxon>
        <taxon>Bacillati</taxon>
        <taxon>Armatimonadota</taxon>
        <taxon>Fimbriimonadia</taxon>
        <taxon>Fimbriimonadales</taxon>
        <taxon>Fimbriimonadaceae</taxon>
        <taxon>Fimbriimonas</taxon>
    </lineage>
</organism>
<gene>
    <name evidence="2" type="ORF">OP10G_3735</name>
</gene>
<name>A0A068NUB7_FIMGI</name>
<dbReference type="EMBL" id="CP007139">
    <property type="protein sequence ID" value="AIE87103.1"/>
    <property type="molecule type" value="Genomic_DNA"/>
</dbReference>
<proteinExistence type="predicted"/>